<comment type="caution">
    <text evidence="1">The sequence shown here is derived from an EMBL/GenBank/DDBJ whole genome shotgun (WGS) entry which is preliminary data.</text>
</comment>
<accession>A0ACB8F2H7</accession>
<sequence>MIRWAGPVLSSVPRFDGSWEKKPQWALNDGETESPRAVSPVPQSEDRVHVLEKRNKKNSMLKGEAGEGVEEAILALLFGCCAVCILCVFPQVPLIRFPTSFSASFPNPAFLVQRLVLMNMPVAEDNTVHFTSTLMALIRTALDIKIAKGGADWPQFDSELQKEILTIWPHLSQKMLDLLVPMPKTTDLTVGKIYAAMMIMDYYKQSKAKKQRQQLEEQKNAPMFQRMEPSSLPQEIISNAKALPYLQQDTLSGLNSVGSVSVVILPLQMME</sequence>
<protein>
    <submittedName>
        <fullName evidence="1">Uncharacterized protein</fullName>
    </submittedName>
</protein>
<keyword evidence="2" id="KW-1185">Reference proteome</keyword>
<proteinExistence type="predicted"/>
<name>A0ACB8F2H7_9SAUR</name>
<dbReference type="Proteomes" id="UP000827872">
    <property type="component" value="Linkage Group LG05"/>
</dbReference>
<organism evidence="1 2">
    <name type="scientific">Sphaerodactylus townsendi</name>
    <dbReference type="NCBI Taxonomy" id="933632"/>
    <lineage>
        <taxon>Eukaryota</taxon>
        <taxon>Metazoa</taxon>
        <taxon>Chordata</taxon>
        <taxon>Craniata</taxon>
        <taxon>Vertebrata</taxon>
        <taxon>Euteleostomi</taxon>
        <taxon>Lepidosauria</taxon>
        <taxon>Squamata</taxon>
        <taxon>Bifurcata</taxon>
        <taxon>Gekkota</taxon>
        <taxon>Sphaerodactylidae</taxon>
        <taxon>Sphaerodactylus</taxon>
    </lineage>
</organism>
<dbReference type="EMBL" id="CM037618">
    <property type="protein sequence ID" value="KAH7999368.1"/>
    <property type="molecule type" value="Genomic_DNA"/>
</dbReference>
<reference evidence="1" key="1">
    <citation type="submission" date="2021-08" db="EMBL/GenBank/DDBJ databases">
        <title>The first chromosome-level gecko genome reveals the dynamic sex chromosomes of Neotropical dwarf geckos (Sphaerodactylidae: Sphaerodactylus).</title>
        <authorList>
            <person name="Pinto B.J."/>
            <person name="Keating S.E."/>
            <person name="Gamble T."/>
        </authorList>
    </citation>
    <scope>NUCLEOTIDE SEQUENCE</scope>
    <source>
        <strain evidence="1">TG3544</strain>
    </source>
</reference>
<evidence type="ECO:0000313" key="1">
    <source>
        <dbReference type="EMBL" id="KAH7999368.1"/>
    </source>
</evidence>
<gene>
    <name evidence="1" type="ORF">K3G42_009255</name>
</gene>
<evidence type="ECO:0000313" key="2">
    <source>
        <dbReference type="Proteomes" id="UP000827872"/>
    </source>
</evidence>